<protein>
    <recommendedName>
        <fullName evidence="3">Vacuolar fusion protein MON1 homolog</fullName>
    </recommendedName>
</protein>
<feature type="non-terminal residue" evidence="1">
    <location>
        <position position="1"/>
    </location>
</feature>
<organism evidence="1 2">
    <name type="scientific">Brassica napus</name>
    <name type="common">Rape</name>
    <dbReference type="NCBI Taxonomy" id="3708"/>
    <lineage>
        <taxon>Eukaryota</taxon>
        <taxon>Viridiplantae</taxon>
        <taxon>Streptophyta</taxon>
        <taxon>Embryophyta</taxon>
        <taxon>Tracheophyta</taxon>
        <taxon>Spermatophyta</taxon>
        <taxon>Magnoliopsida</taxon>
        <taxon>eudicotyledons</taxon>
        <taxon>Gunneridae</taxon>
        <taxon>Pentapetalae</taxon>
        <taxon>rosids</taxon>
        <taxon>malvids</taxon>
        <taxon>Brassicales</taxon>
        <taxon>Brassicaceae</taxon>
        <taxon>Brassiceae</taxon>
        <taxon>Brassica</taxon>
    </lineage>
</organism>
<gene>
    <name evidence="1" type="ORF">HID58_003723</name>
</gene>
<proteinExistence type="predicted"/>
<comment type="caution">
    <text evidence="1">The sequence shown here is derived from an EMBL/GenBank/DDBJ whole genome shotgun (WGS) entry which is preliminary data.</text>
</comment>
<reference evidence="1 2" key="1">
    <citation type="submission" date="2021-05" db="EMBL/GenBank/DDBJ databases">
        <title>Genome Assembly of Synthetic Allotetraploid Brassica napus Reveals Homoeologous Exchanges between Subgenomes.</title>
        <authorList>
            <person name="Davis J.T."/>
        </authorList>
    </citation>
    <scope>NUCLEOTIDE SEQUENCE [LARGE SCALE GENOMIC DNA]</scope>
    <source>
        <strain evidence="2">cv. Da-Ae</strain>
        <tissue evidence="1">Seedling</tissue>
    </source>
</reference>
<sequence>VFVATRSNQSFRFVYAPVSFRFTDLTKLNELGEAIMDITTAYNEETQSIHRDTTFCVSVFDSLAMQLNAKKFGNDVAFFLTLPSEPIFYFDSERTAGDSYVKGMLDGEANQTAVRKLIQKCYMEDSSSRSLGLLSHVRPYSFKGCWSYKAASLMLWIYTRKHKLNVFRRKVIDPLTTVKACVKNDGVANALIQYQWRPKSYITVCDLAVDAHQEEIERAISKVTVDIHGSFVSMSSSVHP</sequence>
<evidence type="ECO:0000313" key="2">
    <source>
        <dbReference type="Proteomes" id="UP000824890"/>
    </source>
</evidence>
<name>A0ABQ8EQV5_BRANA</name>
<dbReference type="Proteomes" id="UP000824890">
    <property type="component" value="Unassembled WGS sequence"/>
</dbReference>
<dbReference type="EMBL" id="JAGKQM010000001">
    <property type="protein sequence ID" value="KAH0944086.1"/>
    <property type="molecule type" value="Genomic_DNA"/>
</dbReference>
<accession>A0ABQ8EQV5</accession>
<evidence type="ECO:0008006" key="3">
    <source>
        <dbReference type="Google" id="ProtNLM"/>
    </source>
</evidence>
<keyword evidence="2" id="KW-1185">Reference proteome</keyword>
<evidence type="ECO:0000313" key="1">
    <source>
        <dbReference type="EMBL" id="KAH0944086.1"/>
    </source>
</evidence>